<evidence type="ECO:0000256" key="1">
    <source>
        <dbReference type="ARBA" id="ARBA00004141"/>
    </source>
</evidence>
<feature type="transmembrane region" description="Helical" evidence="8">
    <location>
        <begin position="217"/>
        <end position="240"/>
    </location>
</feature>
<feature type="transmembrane region" description="Helical" evidence="8">
    <location>
        <begin position="346"/>
        <end position="363"/>
    </location>
</feature>
<dbReference type="PANTHER" id="PTHR10332">
    <property type="entry name" value="EQUILIBRATIVE NUCLEOSIDE TRANSPORTER"/>
    <property type="match status" value="1"/>
</dbReference>
<dbReference type="GO" id="GO:0005886">
    <property type="term" value="C:plasma membrane"/>
    <property type="evidence" value="ECO:0007669"/>
    <property type="project" value="TreeGrafter"/>
</dbReference>
<feature type="transmembrane region" description="Helical" evidence="8">
    <location>
        <begin position="315"/>
        <end position="334"/>
    </location>
</feature>
<keyword evidence="6 8" id="KW-0472">Membrane</keyword>
<feature type="transmembrane region" description="Helical" evidence="8">
    <location>
        <begin position="383"/>
        <end position="406"/>
    </location>
</feature>
<keyword evidence="3" id="KW-0813">Transport</keyword>
<dbReference type="PRINTS" id="PR01130">
    <property type="entry name" value="DERENTRNSPRT"/>
</dbReference>
<evidence type="ECO:0000256" key="3">
    <source>
        <dbReference type="ARBA" id="ARBA00022448"/>
    </source>
</evidence>
<evidence type="ECO:0000256" key="8">
    <source>
        <dbReference type="SAM" id="Phobius"/>
    </source>
</evidence>
<feature type="transmembrane region" description="Helical" evidence="8">
    <location>
        <begin position="418"/>
        <end position="444"/>
    </location>
</feature>
<evidence type="ECO:0000313" key="10">
    <source>
        <dbReference type="WBParaSite" id="HCON_00117840-00001"/>
    </source>
</evidence>
<dbReference type="OrthoDB" id="1856718at2759"/>
<dbReference type="SUPFAM" id="SSF103473">
    <property type="entry name" value="MFS general substrate transporter"/>
    <property type="match status" value="1"/>
</dbReference>
<comment type="similarity">
    <text evidence="2">Belongs to the SLC29A/ENT transporter (TC 2.A.57) family.</text>
</comment>
<evidence type="ECO:0000256" key="5">
    <source>
        <dbReference type="ARBA" id="ARBA00022989"/>
    </source>
</evidence>
<name>A0A7I4YMX0_HAECO</name>
<evidence type="ECO:0000313" key="9">
    <source>
        <dbReference type="Proteomes" id="UP000025227"/>
    </source>
</evidence>
<feature type="transmembrane region" description="Helical" evidence="8">
    <location>
        <begin position="116"/>
        <end position="139"/>
    </location>
</feature>
<keyword evidence="4 8" id="KW-0812">Transmembrane</keyword>
<feature type="transmembrane region" description="Helical" evidence="8">
    <location>
        <begin position="87"/>
        <end position="109"/>
    </location>
</feature>
<keyword evidence="9" id="KW-1185">Reference proteome</keyword>
<reference evidence="10" key="1">
    <citation type="submission" date="2020-12" db="UniProtKB">
        <authorList>
            <consortium name="WormBaseParasite"/>
        </authorList>
    </citation>
    <scope>IDENTIFICATION</scope>
    <source>
        <strain evidence="10">MHco3</strain>
    </source>
</reference>
<dbReference type="GO" id="GO:0005337">
    <property type="term" value="F:nucleoside transmembrane transporter activity"/>
    <property type="evidence" value="ECO:0007669"/>
    <property type="project" value="InterPro"/>
</dbReference>
<feature type="region of interest" description="Disordered" evidence="7">
    <location>
        <begin position="1"/>
        <end position="27"/>
    </location>
</feature>
<protein>
    <submittedName>
        <fullName evidence="10">Equilibrative nucleoside transporter 1</fullName>
    </submittedName>
</protein>
<evidence type="ECO:0000256" key="2">
    <source>
        <dbReference type="ARBA" id="ARBA00007965"/>
    </source>
</evidence>
<evidence type="ECO:0000256" key="7">
    <source>
        <dbReference type="SAM" id="MobiDB-lite"/>
    </source>
</evidence>
<organism evidence="9 10">
    <name type="scientific">Haemonchus contortus</name>
    <name type="common">Barber pole worm</name>
    <dbReference type="NCBI Taxonomy" id="6289"/>
    <lineage>
        <taxon>Eukaryota</taxon>
        <taxon>Metazoa</taxon>
        <taxon>Ecdysozoa</taxon>
        <taxon>Nematoda</taxon>
        <taxon>Chromadorea</taxon>
        <taxon>Rhabditida</taxon>
        <taxon>Rhabditina</taxon>
        <taxon>Rhabditomorpha</taxon>
        <taxon>Strongyloidea</taxon>
        <taxon>Trichostrongylidae</taxon>
        <taxon>Haemonchus</taxon>
    </lineage>
</organism>
<sequence>MIEPSGSSRSSLSDSSSSTASTITTTSTTITTVEDRRHAVYGIFLLHGVGMLMSWNMFITIAPQYYVSYWFTVDGNATSYAESFMSVIGATSQIPNVGIMFVNIAIVVAGSLMYRIAVPLIINCFLVVVIVVLVIFVQPNDNDRNWFYIVTLVIIILMNLCNGVYQNSFYGLVADFPDNYPNSIIIGNNLCGIFTSLMSIFTTLVSPDSIKLNALLYFSISLGILIICVLSLVLLVRLAYYRHIMANAEHVRRERDAERPSFAQFWECFSYCWVQLFNNFFVYFVTLTIFPAMMTETPYYRKSDEPWGSVFPENLYFAINTFLNFNVFASIGSLSANYIQQPNPKFLWIPVVLRVLFIPFFMFCNYQPVGKSRTVSVVFKNEWWFTIAGSVMALTCGYFSSLALINTPRVVPTYYQKISGMAAAIALMLGILCGVSFTPVIAAITAAL</sequence>
<feature type="transmembrane region" description="Helical" evidence="8">
    <location>
        <begin position="276"/>
        <end position="295"/>
    </location>
</feature>
<proteinExistence type="inferred from homology"/>
<feature type="transmembrane region" description="Helical" evidence="8">
    <location>
        <begin position="186"/>
        <end position="205"/>
    </location>
</feature>
<dbReference type="WBParaSite" id="HCON_00117840-00001">
    <property type="protein sequence ID" value="HCON_00117840-00001"/>
    <property type="gene ID" value="HCON_00117840"/>
</dbReference>
<dbReference type="Proteomes" id="UP000025227">
    <property type="component" value="Unplaced"/>
</dbReference>
<evidence type="ECO:0000256" key="4">
    <source>
        <dbReference type="ARBA" id="ARBA00022692"/>
    </source>
</evidence>
<feature type="transmembrane region" description="Helical" evidence="8">
    <location>
        <begin position="44"/>
        <end position="67"/>
    </location>
</feature>
<dbReference type="AlphaFoldDB" id="A0A7I4YMX0"/>
<evidence type="ECO:0000256" key="6">
    <source>
        <dbReference type="ARBA" id="ARBA00023136"/>
    </source>
</evidence>
<comment type="subcellular location">
    <subcellularLocation>
        <location evidence="1">Membrane</location>
        <topology evidence="1">Multi-pass membrane protein</topology>
    </subcellularLocation>
</comment>
<dbReference type="OMA" id="NEWWFTI"/>
<dbReference type="InterPro" id="IPR002259">
    <property type="entry name" value="Eqnu_transpt"/>
</dbReference>
<dbReference type="InterPro" id="IPR036259">
    <property type="entry name" value="MFS_trans_sf"/>
</dbReference>
<dbReference type="PANTHER" id="PTHR10332:SF28">
    <property type="entry name" value="EQUILIBRATIVE NUCLEOSIDE TRANSPORTER (ENT) FAMILY"/>
    <property type="match status" value="1"/>
</dbReference>
<feature type="transmembrane region" description="Helical" evidence="8">
    <location>
        <begin position="145"/>
        <end position="165"/>
    </location>
</feature>
<keyword evidence="5 8" id="KW-1133">Transmembrane helix</keyword>
<dbReference type="Pfam" id="PF01733">
    <property type="entry name" value="Nucleoside_tran"/>
    <property type="match status" value="1"/>
</dbReference>
<accession>A0A7I4YMX0</accession>